<reference evidence="13 14" key="1">
    <citation type="journal article" date="2013" name="PLoS ONE">
        <title>Cultivation and Complete Genome Sequencing of Gloeobacter kilaueensis sp. nov., from a Lava Cave in Kilauea Caldera, Hawai'i.</title>
        <authorList>
            <person name="Saw J.H."/>
            <person name="Schatz M."/>
            <person name="Brown M.V."/>
            <person name="Kunkel D.D."/>
            <person name="Foster J.S."/>
            <person name="Shick H."/>
            <person name="Christensen S."/>
            <person name="Hou S."/>
            <person name="Wan X."/>
            <person name="Donachie S.P."/>
        </authorList>
    </citation>
    <scope>NUCLEOTIDE SEQUENCE [LARGE SCALE GENOMIC DNA]</scope>
    <source>
        <strain evidence="14">JS</strain>
    </source>
</reference>
<dbReference type="AlphaFoldDB" id="U5QID6"/>
<keyword evidence="9 11" id="KW-0472">Membrane</keyword>
<organism evidence="13 14">
    <name type="scientific">Gloeobacter kilaueensis (strain ATCC BAA-2537 / CCAP 1431/1 / ULC 316 / JS1)</name>
    <dbReference type="NCBI Taxonomy" id="1183438"/>
    <lineage>
        <taxon>Bacteria</taxon>
        <taxon>Bacillati</taxon>
        <taxon>Cyanobacteriota</taxon>
        <taxon>Cyanophyceae</taxon>
        <taxon>Gloeobacterales</taxon>
        <taxon>Gloeobacteraceae</taxon>
        <taxon>Gloeobacter</taxon>
    </lineage>
</organism>
<feature type="transmembrane region" description="Helical" evidence="11">
    <location>
        <begin position="67"/>
        <end position="86"/>
    </location>
</feature>
<evidence type="ECO:0000256" key="2">
    <source>
        <dbReference type="ARBA" id="ARBA00022448"/>
    </source>
</evidence>
<evidence type="ECO:0000256" key="9">
    <source>
        <dbReference type="ARBA" id="ARBA00023136"/>
    </source>
</evidence>
<evidence type="ECO:0000256" key="3">
    <source>
        <dbReference type="ARBA" id="ARBA00022538"/>
    </source>
</evidence>
<evidence type="ECO:0000256" key="6">
    <source>
        <dbReference type="ARBA" id="ARBA00022958"/>
    </source>
</evidence>
<feature type="transmembrane region" description="Helical" evidence="11">
    <location>
        <begin position="41"/>
        <end position="61"/>
    </location>
</feature>
<dbReference type="GO" id="GO:0008076">
    <property type="term" value="C:voltage-gated potassium channel complex"/>
    <property type="evidence" value="ECO:0007669"/>
    <property type="project" value="InterPro"/>
</dbReference>
<keyword evidence="3" id="KW-0633">Potassium transport</keyword>
<feature type="transmembrane region" description="Helical" evidence="11">
    <location>
        <begin position="234"/>
        <end position="257"/>
    </location>
</feature>
<dbReference type="STRING" id="1183438.GKIL_2506"/>
<evidence type="ECO:0000256" key="10">
    <source>
        <dbReference type="ARBA" id="ARBA00023303"/>
    </source>
</evidence>
<evidence type="ECO:0000256" key="1">
    <source>
        <dbReference type="ARBA" id="ARBA00004141"/>
    </source>
</evidence>
<feature type="transmembrane region" description="Helical" evidence="11">
    <location>
        <begin position="107"/>
        <end position="130"/>
    </location>
</feature>
<dbReference type="PRINTS" id="PR00169">
    <property type="entry name" value="KCHANNEL"/>
</dbReference>
<feature type="transmembrane region" description="Helical" evidence="11">
    <location>
        <begin position="205"/>
        <end position="222"/>
    </location>
</feature>
<dbReference type="OrthoDB" id="9810759at2"/>
<evidence type="ECO:0000256" key="5">
    <source>
        <dbReference type="ARBA" id="ARBA00022826"/>
    </source>
</evidence>
<dbReference type="Proteomes" id="UP000017396">
    <property type="component" value="Chromosome"/>
</dbReference>
<keyword evidence="4 11" id="KW-0812">Transmembrane</keyword>
<keyword evidence="2" id="KW-0813">Transport</keyword>
<dbReference type="InterPro" id="IPR028325">
    <property type="entry name" value="VG_K_chnl"/>
</dbReference>
<evidence type="ECO:0000256" key="8">
    <source>
        <dbReference type="ARBA" id="ARBA00023065"/>
    </source>
</evidence>
<gene>
    <name evidence="13" type="ORF">GKIL_2506</name>
</gene>
<keyword evidence="5" id="KW-0631">Potassium channel</keyword>
<dbReference type="SUPFAM" id="SSF81324">
    <property type="entry name" value="Voltage-gated potassium channels"/>
    <property type="match status" value="1"/>
</dbReference>
<feature type="domain" description="Ion transport" evidence="12">
    <location>
        <begin position="50"/>
        <end position="263"/>
    </location>
</feature>
<protein>
    <submittedName>
        <fullName evidence="13">Ion transport protein</fullName>
    </submittedName>
</protein>
<comment type="subcellular location">
    <subcellularLocation>
        <location evidence="1">Membrane</location>
        <topology evidence="1">Multi-pass membrane protein</topology>
    </subcellularLocation>
</comment>
<proteinExistence type="predicted"/>
<dbReference type="HOGENOM" id="CLU_011722_1_1_3"/>
<dbReference type="Pfam" id="PF00520">
    <property type="entry name" value="Ion_trans"/>
    <property type="match status" value="1"/>
</dbReference>
<keyword evidence="14" id="KW-1185">Reference proteome</keyword>
<evidence type="ECO:0000259" key="12">
    <source>
        <dbReference type="Pfam" id="PF00520"/>
    </source>
</evidence>
<evidence type="ECO:0000256" key="4">
    <source>
        <dbReference type="ARBA" id="ARBA00022692"/>
    </source>
</evidence>
<sequence>MALEVAPLQAGKGRTALQRRVYEILEPAQADDWQSRAYDRFIVVCDVLIIADVVLGTVDAITSRYQIYLSILRAIVQTAFVVDYLLRVWTSTCNPLYKHPLWGRLRYTVSFFGLVDLFAVGPAVVAALFFPPATDIGKVLRLSPLLRTLQMLRYSEPLRTFGRVLRAKRDELFVMLSIVCVLLLVASSLVYLVEHNAQPNNFGSILDAMWWAIITLTSVGYGDMYPVTPVGKLLGGLIALMGIGIFALPAGILAAGFSEELRKRKTKTTCPHCGKDTGVITTVFSKKH</sequence>
<evidence type="ECO:0000313" key="14">
    <source>
        <dbReference type="Proteomes" id="UP000017396"/>
    </source>
</evidence>
<dbReference type="Gene3D" id="1.10.287.70">
    <property type="match status" value="1"/>
</dbReference>
<feature type="transmembrane region" description="Helical" evidence="11">
    <location>
        <begin position="172"/>
        <end position="193"/>
    </location>
</feature>
<dbReference type="FunFam" id="1.10.287.70:FF:000028">
    <property type="entry name" value="potassium voltage-gated channel subfamily D member 3"/>
    <property type="match status" value="1"/>
</dbReference>
<keyword evidence="6" id="KW-0630">Potassium</keyword>
<evidence type="ECO:0000313" key="13">
    <source>
        <dbReference type="EMBL" id="AGY58752.1"/>
    </source>
</evidence>
<dbReference type="RefSeq" id="WP_023173938.1">
    <property type="nucleotide sequence ID" value="NC_022600.1"/>
</dbReference>
<name>U5QID6_GLOK1</name>
<dbReference type="PANTHER" id="PTHR11537">
    <property type="entry name" value="VOLTAGE-GATED POTASSIUM CHANNEL"/>
    <property type="match status" value="1"/>
</dbReference>
<keyword evidence="8" id="KW-0406">Ion transport</keyword>
<keyword evidence="7 11" id="KW-1133">Transmembrane helix</keyword>
<keyword evidence="10" id="KW-0407">Ion channel</keyword>
<dbReference type="InterPro" id="IPR005821">
    <property type="entry name" value="Ion_trans_dom"/>
</dbReference>
<evidence type="ECO:0000256" key="7">
    <source>
        <dbReference type="ARBA" id="ARBA00022989"/>
    </source>
</evidence>
<dbReference type="eggNOG" id="COG0569">
    <property type="taxonomic scope" value="Bacteria"/>
</dbReference>
<accession>U5QID6</accession>
<dbReference type="GO" id="GO:0001508">
    <property type="term" value="P:action potential"/>
    <property type="evidence" value="ECO:0007669"/>
    <property type="project" value="TreeGrafter"/>
</dbReference>
<evidence type="ECO:0000256" key="11">
    <source>
        <dbReference type="SAM" id="Phobius"/>
    </source>
</evidence>
<dbReference type="GO" id="GO:0005249">
    <property type="term" value="F:voltage-gated potassium channel activity"/>
    <property type="evidence" value="ECO:0007669"/>
    <property type="project" value="InterPro"/>
</dbReference>
<dbReference type="KEGG" id="glj:GKIL_2506"/>
<dbReference type="EMBL" id="CP003587">
    <property type="protein sequence ID" value="AGY58752.1"/>
    <property type="molecule type" value="Genomic_DNA"/>
</dbReference>
<dbReference type="PANTHER" id="PTHR11537:SF254">
    <property type="entry name" value="POTASSIUM VOLTAGE-GATED CHANNEL PROTEIN SHAB"/>
    <property type="match status" value="1"/>
</dbReference>